<name>A0A919FL88_9ACTN</name>
<feature type="transmembrane region" description="Helical" evidence="1">
    <location>
        <begin position="59"/>
        <end position="80"/>
    </location>
</feature>
<comment type="caution">
    <text evidence="2">The sequence shown here is derived from an EMBL/GenBank/DDBJ whole genome shotgun (WGS) entry which is preliminary data.</text>
</comment>
<reference evidence="2" key="2">
    <citation type="submission" date="2020-09" db="EMBL/GenBank/DDBJ databases">
        <authorList>
            <person name="Sun Q."/>
            <person name="Ohkuma M."/>
        </authorList>
    </citation>
    <scope>NUCLEOTIDE SEQUENCE</scope>
    <source>
        <strain evidence="2">JCM 4646</strain>
    </source>
</reference>
<keyword evidence="1" id="KW-0812">Transmembrane</keyword>
<proteinExistence type="predicted"/>
<feature type="transmembrane region" description="Helical" evidence="1">
    <location>
        <begin position="87"/>
        <end position="104"/>
    </location>
</feature>
<dbReference type="GeneID" id="95352882"/>
<sequence>MTASAPGPDGKAAPAAQHYAAPLYEPEAPAGYVAPGMPGAPAPYAYAPLPAAAPRRPNAGAALAAALGAAVAGALAYGFLMKALDREFGWLVIGLAAAVAWPLGKLGGRNPVLPVAGALLAALSLLLGQFFGVGLYLHQLTGASLGELYGPEFSVTLEGWKAVLEPMDALFYGIALFEGFVFTRRISA</sequence>
<accession>A0A919FL88</accession>
<dbReference type="RefSeq" id="WP_190210835.1">
    <property type="nucleotide sequence ID" value="NZ_BNBO01000010.1"/>
</dbReference>
<keyword evidence="1" id="KW-0472">Membrane</keyword>
<dbReference type="EMBL" id="BNBO01000010">
    <property type="protein sequence ID" value="GHH68148.1"/>
    <property type="molecule type" value="Genomic_DNA"/>
</dbReference>
<evidence type="ECO:0000256" key="1">
    <source>
        <dbReference type="SAM" id="Phobius"/>
    </source>
</evidence>
<feature type="transmembrane region" description="Helical" evidence="1">
    <location>
        <begin position="116"/>
        <end position="137"/>
    </location>
</feature>
<keyword evidence="3" id="KW-1185">Reference proteome</keyword>
<gene>
    <name evidence="2" type="ORF">GCM10018781_24310</name>
</gene>
<dbReference type="Proteomes" id="UP000617734">
    <property type="component" value="Unassembled WGS sequence"/>
</dbReference>
<reference evidence="2" key="1">
    <citation type="journal article" date="2014" name="Int. J. Syst. Evol. Microbiol.">
        <title>Complete genome sequence of Corynebacterium casei LMG S-19264T (=DSM 44701T), isolated from a smear-ripened cheese.</title>
        <authorList>
            <consortium name="US DOE Joint Genome Institute (JGI-PGF)"/>
            <person name="Walter F."/>
            <person name="Albersmeier A."/>
            <person name="Kalinowski J."/>
            <person name="Ruckert C."/>
        </authorList>
    </citation>
    <scope>NUCLEOTIDE SEQUENCE</scope>
    <source>
        <strain evidence="2">JCM 4646</strain>
    </source>
</reference>
<dbReference type="AlphaFoldDB" id="A0A919FL88"/>
<evidence type="ECO:0000313" key="2">
    <source>
        <dbReference type="EMBL" id="GHH68148.1"/>
    </source>
</evidence>
<evidence type="ECO:0000313" key="3">
    <source>
        <dbReference type="Proteomes" id="UP000617734"/>
    </source>
</evidence>
<organism evidence="2 3">
    <name type="scientific">Kitasatospora indigofera</name>
    <dbReference type="NCBI Taxonomy" id="67307"/>
    <lineage>
        <taxon>Bacteria</taxon>
        <taxon>Bacillati</taxon>
        <taxon>Actinomycetota</taxon>
        <taxon>Actinomycetes</taxon>
        <taxon>Kitasatosporales</taxon>
        <taxon>Streptomycetaceae</taxon>
        <taxon>Kitasatospora</taxon>
    </lineage>
</organism>
<keyword evidence="1" id="KW-1133">Transmembrane helix</keyword>
<protein>
    <submittedName>
        <fullName evidence="2">Uncharacterized protein</fullName>
    </submittedName>
</protein>